<reference evidence="8" key="1">
    <citation type="submission" date="2021-05" db="EMBL/GenBank/DDBJ databases">
        <title>The genome of the haptophyte Pavlova lutheri (Diacronema luteri, Pavlovales) - a model for lipid biosynthesis in eukaryotic algae.</title>
        <authorList>
            <person name="Hulatt C.J."/>
            <person name="Posewitz M.C."/>
        </authorList>
    </citation>
    <scope>NUCLEOTIDE SEQUENCE</scope>
    <source>
        <strain evidence="8">NIVA-4/92</strain>
    </source>
</reference>
<evidence type="ECO:0000256" key="6">
    <source>
        <dbReference type="SAM" id="SignalP"/>
    </source>
</evidence>
<dbReference type="GO" id="GO:0008422">
    <property type="term" value="F:beta-glucosidase activity"/>
    <property type="evidence" value="ECO:0007669"/>
    <property type="project" value="TreeGrafter"/>
</dbReference>
<dbReference type="Pfam" id="PF00150">
    <property type="entry name" value="Cellulase"/>
    <property type="match status" value="1"/>
</dbReference>
<feature type="signal peptide" evidence="6">
    <location>
        <begin position="1"/>
        <end position="20"/>
    </location>
</feature>
<dbReference type="PANTHER" id="PTHR31297:SF38">
    <property type="entry name" value="X8 DOMAIN-CONTAINING PROTEIN"/>
    <property type="match status" value="1"/>
</dbReference>
<dbReference type="Gene3D" id="3.20.20.80">
    <property type="entry name" value="Glycosidases"/>
    <property type="match status" value="1"/>
</dbReference>
<evidence type="ECO:0000256" key="5">
    <source>
        <dbReference type="SAM" id="MobiDB-lite"/>
    </source>
</evidence>
<dbReference type="InterPro" id="IPR050386">
    <property type="entry name" value="Glycosyl_hydrolase_5"/>
</dbReference>
<evidence type="ECO:0000256" key="1">
    <source>
        <dbReference type="ARBA" id="ARBA00005641"/>
    </source>
</evidence>
<dbReference type="GO" id="GO:0009986">
    <property type="term" value="C:cell surface"/>
    <property type="evidence" value="ECO:0007669"/>
    <property type="project" value="TreeGrafter"/>
</dbReference>
<feature type="domain" description="Glycoside hydrolase family 5" evidence="7">
    <location>
        <begin position="132"/>
        <end position="386"/>
    </location>
</feature>
<sequence>MPPVLPAAGRLLLGLGLVLGSGVPPVEEGRFGPNYQGGDAFRYDDPSALPLPFAADDASMTCPGSRNSLASMRGVSLGSYLVLEPWQTPSLFYQFLGADEARGAVAPRVGVDLLSFCEALGPAEGNRQLRRHWAAWMRAEDMAKLAALGLDTVRIPVGDWMWRPYGAYAGCTNGSIAELDRAIGLAHAHGLKVLIDLHGVEMSQNGFDNSGNTSIVRWAADRRTFSYAPLASNWIGPWDEATQTYSQLNWARVVETLDVVRAIAERYAYHPAIIGVEPLNEPWMTTPIGPLKRFYWESFKIIKRRAPHWVVLLSDSFRHEADSADALWGRFLRGCPDAGLDLHMYLAFGAQPATAEEAYVSACERQAEVGAFAARGIPIVVGEWSLATDLCAMWLTGFNNNHANDSTARNDHCAWAPCAEPYMGRAQPGAPPDRGKGPRGPFADPHPRSFNTPVHGMCPIDRTWSEPSDDVVMPALAQAQLSAWLPARGWFFWGHRTELVPKWDYIRAAERGWLPSDAQAPVHDSCPAILRAAAVRAGSGGGGRARSARGRARAGAFEGTLGVGAVVGKLP</sequence>
<dbReference type="GO" id="GO:0009251">
    <property type="term" value="P:glucan catabolic process"/>
    <property type="evidence" value="ECO:0007669"/>
    <property type="project" value="TreeGrafter"/>
</dbReference>
<keyword evidence="6" id="KW-0732">Signal</keyword>
<dbReference type="SUPFAM" id="SSF51445">
    <property type="entry name" value="(Trans)glycosidases"/>
    <property type="match status" value="1"/>
</dbReference>
<dbReference type="InterPro" id="IPR017853">
    <property type="entry name" value="GH"/>
</dbReference>
<comment type="similarity">
    <text evidence="1 4">Belongs to the glycosyl hydrolase 5 (cellulase A) family.</text>
</comment>
<organism evidence="8 9">
    <name type="scientific">Diacronema lutheri</name>
    <name type="common">Unicellular marine alga</name>
    <name type="synonym">Monochrysis lutheri</name>
    <dbReference type="NCBI Taxonomy" id="2081491"/>
    <lineage>
        <taxon>Eukaryota</taxon>
        <taxon>Haptista</taxon>
        <taxon>Haptophyta</taxon>
        <taxon>Pavlovophyceae</taxon>
        <taxon>Pavlovales</taxon>
        <taxon>Pavlovaceae</taxon>
        <taxon>Diacronema</taxon>
    </lineage>
</organism>
<gene>
    <name evidence="8" type="ORF">KFE25_001719</name>
</gene>
<dbReference type="Proteomes" id="UP000751190">
    <property type="component" value="Unassembled WGS sequence"/>
</dbReference>
<keyword evidence="2 4" id="KW-0378">Hydrolase</keyword>
<evidence type="ECO:0000256" key="2">
    <source>
        <dbReference type="ARBA" id="ARBA00022801"/>
    </source>
</evidence>
<comment type="caution">
    <text evidence="8">The sequence shown here is derived from an EMBL/GenBank/DDBJ whole genome shotgun (WGS) entry which is preliminary data.</text>
</comment>
<dbReference type="OrthoDB" id="1887033at2759"/>
<dbReference type="AlphaFoldDB" id="A0A8J5XCF2"/>
<dbReference type="GO" id="GO:0005576">
    <property type="term" value="C:extracellular region"/>
    <property type="evidence" value="ECO:0007669"/>
    <property type="project" value="TreeGrafter"/>
</dbReference>
<keyword evidence="3 4" id="KW-0326">Glycosidase</keyword>
<dbReference type="OMA" id="GHEYVIF"/>
<feature type="chain" id="PRO_5035158233" description="Glycoside hydrolase family 5 domain-containing protein" evidence="6">
    <location>
        <begin position="21"/>
        <end position="571"/>
    </location>
</feature>
<accession>A0A8J5XCF2</accession>
<evidence type="ECO:0000259" key="7">
    <source>
        <dbReference type="Pfam" id="PF00150"/>
    </source>
</evidence>
<protein>
    <recommendedName>
        <fullName evidence="7">Glycoside hydrolase family 5 domain-containing protein</fullName>
    </recommendedName>
</protein>
<feature type="region of interest" description="Disordered" evidence="5">
    <location>
        <begin position="424"/>
        <end position="448"/>
    </location>
</feature>
<evidence type="ECO:0000256" key="4">
    <source>
        <dbReference type="RuleBase" id="RU361153"/>
    </source>
</evidence>
<evidence type="ECO:0000256" key="3">
    <source>
        <dbReference type="ARBA" id="ARBA00023295"/>
    </source>
</evidence>
<dbReference type="InterPro" id="IPR001547">
    <property type="entry name" value="Glyco_hydro_5"/>
</dbReference>
<name>A0A8J5XCF2_DIALT</name>
<proteinExistence type="inferred from homology"/>
<evidence type="ECO:0000313" key="8">
    <source>
        <dbReference type="EMBL" id="KAG8462946.1"/>
    </source>
</evidence>
<dbReference type="PANTHER" id="PTHR31297">
    <property type="entry name" value="GLUCAN ENDO-1,6-BETA-GLUCOSIDASE B"/>
    <property type="match status" value="1"/>
</dbReference>
<dbReference type="EMBL" id="JAGTXO010000018">
    <property type="protein sequence ID" value="KAG8462946.1"/>
    <property type="molecule type" value="Genomic_DNA"/>
</dbReference>
<evidence type="ECO:0000313" key="9">
    <source>
        <dbReference type="Proteomes" id="UP000751190"/>
    </source>
</evidence>
<keyword evidence="9" id="KW-1185">Reference proteome</keyword>